<dbReference type="PANTHER" id="PTHR42980">
    <property type="entry name" value="2-OXOISOVALERATE DEHYDROGENASE SUBUNIT BETA-RELATED"/>
    <property type="match status" value="1"/>
</dbReference>
<dbReference type="Pfam" id="PF02780">
    <property type="entry name" value="Transketolase_C"/>
    <property type="match status" value="1"/>
</dbReference>
<dbReference type="Proteomes" id="UP001501710">
    <property type="component" value="Unassembled WGS sequence"/>
</dbReference>
<dbReference type="InterPro" id="IPR029061">
    <property type="entry name" value="THDP-binding"/>
</dbReference>
<dbReference type="Pfam" id="PF02779">
    <property type="entry name" value="Transket_pyr"/>
    <property type="match status" value="1"/>
</dbReference>
<dbReference type="SMART" id="SM00861">
    <property type="entry name" value="Transket_pyr"/>
    <property type="match status" value="1"/>
</dbReference>
<dbReference type="EMBL" id="BAABAS010000003">
    <property type="protein sequence ID" value="GAA4225114.1"/>
    <property type="molecule type" value="Genomic_DNA"/>
</dbReference>
<evidence type="ECO:0000313" key="5">
    <source>
        <dbReference type="EMBL" id="GAA4225114.1"/>
    </source>
</evidence>
<dbReference type="SUPFAM" id="SSF52922">
    <property type="entry name" value="TK C-terminal domain-like"/>
    <property type="match status" value="1"/>
</dbReference>
<dbReference type="InterPro" id="IPR005475">
    <property type="entry name" value="Transketolase-like_Pyr-bd"/>
</dbReference>
<comment type="cofactor">
    <cofactor evidence="1">
        <name>thiamine diphosphate</name>
        <dbReference type="ChEBI" id="CHEBI:58937"/>
    </cofactor>
</comment>
<dbReference type="PANTHER" id="PTHR42980:SF1">
    <property type="entry name" value="2-OXOISOVALERATE DEHYDROGENASE SUBUNIT BETA, MITOCHONDRIAL"/>
    <property type="match status" value="1"/>
</dbReference>
<name>A0ABP8BTL1_9ACTN</name>
<proteinExistence type="predicted"/>
<accession>A0ABP8BTL1</accession>
<evidence type="ECO:0000259" key="4">
    <source>
        <dbReference type="SMART" id="SM00861"/>
    </source>
</evidence>
<dbReference type="RefSeq" id="WP_344889257.1">
    <property type="nucleotide sequence ID" value="NZ_BAABAS010000003.1"/>
</dbReference>
<dbReference type="InterPro" id="IPR033248">
    <property type="entry name" value="Transketolase_C"/>
</dbReference>
<feature type="domain" description="Transketolase-like pyrimidine-binding" evidence="4">
    <location>
        <begin position="5"/>
        <end position="180"/>
    </location>
</feature>
<gene>
    <name evidence="5" type="ORF">GCM10022254_06310</name>
</gene>
<protein>
    <recommendedName>
        <fullName evidence="2">3-methyl-2-oxobutanoate dehydrogenase (2-methylpropanoyl-transferring)</fullName>
        <ecNumber evidence="2">1.2.4.4</ecNumber>
    </recommendedName>
</protein>
<reference evidence="6" key="1">
    <citation type="journal article" date="2019" name="Int. J. Syst. Evol. Microbiol.">
        <title>The Global Catalogue of Microorganisms (GCM) 10K type strain sequencing project: providing services to taxonomists for standard genome sequencing and annotation.</title>
        <authorList>
            <consortium name="The Broad Institute Genomics Platform"/>
            <consortium name="The Broad Institute Genome Sequencing Center for Infectious Disease"/>
            <person name="Wu L."/>
            <person name="Ma J."/>
        </authorList>
    </citation>
    <scope>NUCLEOTIDE SEQUENCE [LARGE SCALE GENOMIC DNA]</scope>
    <source>
        <strain evidence="6">JCM 17440</strain>
    </source>
</reference>
<dbReference type="InterPro" id="IPR009014">
    <property type="entry name" value="Transketo_C/PFOR_II"/>
</dbReference>
<dbReference type="SUPFAM" id="SSF52518">
    <property type="entry name" value="Thiamin diphosphate-binding fold (THDP-binding)"/>
    <property type="match status" value="1"/>
</dbReference>
<keyword evidence="6" id="KW-1185">Reference proteome</keyword>
<evidence type="ECO:0000256" key="3">
    <source>
        <dbReference type="ARBA" id="ARBA00023002"/>
    </source>
</evidence>
<evidence type="ECO:0000256" key="2">
    <source>
        <dbReference type="ARBA" id="ARBA00012277"/>
    </source>
</evidence>
<organism evidence="5 6">
    <name type="scientific">Actinomadura meridiana</name>
    <dbReference type="NCBI Taxonomy" id="559626"/>
    <lineage>
        <taxon>Bacteria</taxon>
        <taxon>Bacillati</taxon>
        <taxon>Actinomycetota</taxon>
        <taxon>Actinomycetes</taxon>
        <taxon>Streptosporangiales</taxon>
        <taxon>Thermomonosporaceae</taxon>
        <taxon>Actinomadura</taxon>
    </lineage>
</organism>
<dbReference type="Gene3D" id="3.40.50.920">
    <property type="match status" value="1"/>
</dbReference>
<comment type="caution">
    <text evidence="5">The sequence shown here is derived from an EMBL/GenBank/DDBJ whole genome shotgun (WGS) entry which is preliminary data.</text>
</comment>
<evidence type="ECO:0000313" key="6">
    <source>
        <dbReference type="Proteomes" id="UP001501710"/>
    </source>
</evidence>
<sequence length="339" mass="36986">MKQTERVVQNLNRALHEAFTADDDLLILGEDILDPYGGAFKATRGLSTRFPDRVIGTPISENGIVGVANGLCLNGNTVIVEIMFADFLTLAFDQIVNASAKSVTMFGHRVPMHLVVRAPVGGHRGYGATHSQSPQKHFIGVPNLRLYELSPFHESTRLLPRLLNIGEPCILFEDKTLYGERLRLGPKVDDVFTLDFPRGREGPAWVRLDGGQDTPDCTVIATGGTALRALEAVRTAFVEHEIICDVIVPFQLHPYGLGSMHEILSRSGHIIVAEESAAGGTWGSEIAHILHTQLWDELSRPVRVVSSKDSSIPAAPHLERNVLMQADTILQAIGDLANA</sequence>
<dbReference type="Gene3D" id="3.40.50.970">
    <property type="match status" value="1"/>
</dbReference>
<keyword evidence="3" id="KW-0560">Oxidoreductase</keyword>
<evidence type="ECO:0000256" key="1">
    <source>
        <dbReference type="ARBA" id="ARBA00001964"/>
    </source>
</evidence>
<dbReference type="EC" id="1.2.4.4" evidence="2"/>